<evidence type="ECO:0000256" key="2">
    <source>
        <dbReference type="PROSITE-ProRule" id="PRU01091"/>
    </source>
</evidence>
<dbReference type="InterPro" id="IPR016032">
    <property type="entry name" value="Sig_transdc_resp-reg_C-effctor"/>
</dbReference>
<dbReference type="Proteomes" id="UP000761574">
    <property type="component" value="Unassembled WGS sequence"/>
</dbReference>
<evidence type="ECO:0000313" key="5">
    <source>
        <dbReference type="EMBL" id="GIU47366.1"/>
    </source>
</evidence>
<dbReference type="SUPFAM" id="SSF46894">
    <property type="entry name" value="C-terminal effector domain of the bipartite response regulators"/>
    <property type="match status" value="1"/>
</dbReference>
<feature type="DNA-binding region" description="OmpR/PhoB-type" evidence="2">
    <location>
        <begin position="1"/>
        <end position="96"/>
    </location>
</feature>
<evidence type="ECO:0000256" key="3">
    <source>
        <dbReference type="SAM" id="Phobius"/>
    </source>
</evidence>
<dbReference type="EMBL" id="BPFB01000022">
    <property type="protein sequence ID" value="GIU47366.1"/>
    <property type="molecule type" value="Genomic_DNA"/>
</dbReference>
<keyword evidence="3" id="KW-1133">Transmembrane helix</keyword>
<gene>
    <name evidence="5" type="ORF">TUM4630_21200</name>
</gene>
<dbReference type="InterPro" id="IPR001867">
    <property type="entry name" value="OmpR/PhoB-type_DNA-bd"/>
</dbReference>
<dbReference type="SMART" id="SM00862">
    <property type="entry name" value="Trans_reg_C"/>
    <property type="match status" value="1"/>
</dbReference>
<evidence type="ECO:0000259" key="4">
    <source>
        <dbReference type="PROSITE" id="PS51755"/>
    </source>
</evidence>
<organism evidence="5 6">
    <name type="scientific">Shewanella algidipiscicola</name>
    <dbReference type="NCBI Taxonomy" id="614070"/>
    <lineage>
        <taxon>Bacteria</taxon>
        <taxon>Pseudomonadati</taxon>
        <taxon>Pseudomonadota</taxon>
        <taxon>Gammaproteobacteria</taxon>
        <taxon>Alteromonadales</taxon>
        <taxon>Shewanellaceae</taxon>
        <taxon>Shewanella</taxon>
    </lineage>
</organism>
<feature type="domain" description="OmpR/PhoB-type" evidence="4">
    <location>
        <begin position="1"/>
        <end position="96"/>
    </location>
</feature>
<evidence type="ECO:0000313" key="6">
    <source>
        <dbReference type="Proteomes" id="UP000761574"/>
    </source>
</evidence>
<keyword evidence="1 2" id="KW-0238">DNA-binding</keyword>
<accession>A0ABQ4PJX5</accession>
<dbReference type="RefSeq" id="WP_119977691.1">
    <property type="nucleotide sequence ID" value="NZ_BPFB01000022.1"/>
</dbReference>
<keyword evidence="6" id="KW-1185">Reference proteome</keyword>
<reference evidence="5 6" key="1">
    <citation type="submission" date="2021-05" db="EMBL/GenBank/DDBJ databases">
        <title>Molecular characterization for Shewanella algae harboring chromosomal blaOXA-55-like strains isolated from clinical and environment sample.</title>
        <authorList>
            <person name="Ohama Y."/>
            <person name="Aoki K."/>
            <person name="Harada S."/>
            <person name="Moriya K."/>
            <person name="Ishii Y."/>
            <person name="Tateda K."/>
        </authorList>
    </citation>
    <scope>NUCLEOTIDE SEQUENCE [LARGE SCALE GENOMIC DNA]</scope>
    <source>
        <strain evidence="5 6">LMG 23746</strain>
    </source>
</reference>
<sequence>MQLGDCLFDVQKGLLTHQVTQEQWQLPRAEWQVLRILLEHHDQVVPKQVLGAADAEHPPLSDSSVTRAIFMLRSFLGPVDEHLIETVKGKGYRLKLASSSAKKRGLSARYNWIKWQRIDVSTWMKMLIALVVTLIMVLVLGQWLSTVNLETQTTAPFAQQTLTLESGQQVTLSSFATSKTNNTLLIALAERLADDIKHCESTPWRKVFLSLSHDKQVFNITLRGEKLGQSVVRNLKLTDFRQSKAFLTDAWLAEVSLCE</sequence>
<evidence type="ECO:0000256" key="1">
    <source>
        <dbReference type="ARBA" id="ARBA00023125"/>
    </source>
</evidence>
<dbReference type="PROSITE" id="PS51755">
    <property type="entry name" value="OMPR_PHOB"/>
    <property type="match status" value="1"/>
</dbReference>
<keyword evidence="3" id="KW-0472">Membrane</keyword>
<keyword evidence="3" id="KW-0812">Transmembrane</keyword>
<comment type="caution">
    <text evidence="5">The sequence shown here is derived from an EMBL/GenBank/DDBJ whole genome shotgun (WGS) entry which is preliminary data.</text>
</comment>
<dbReference type="Pfam" id="PF00486">
    <property type="entry name" value="Trans_reg_C"/>
    <property type="match status" value="1"/>
</dbReference>
<dbReference type="InterPro" id="IPR036388">
    <property type="entry name" value="WH-like_DNA-bd_sf"/>
</dbReference>
<proteinExistence type="predicted"/>
<protein>
    <submittedName>
        <fullName evidence="5">CadC family transcriptional regulator</fullName>
    </submittedName>
</protein>
<dbReference type="Gene3D" id="1.10.10.10">
    <property type="entry name" value="Winged helix-like DNA-binding domain superfamily/Winged helix DNA-binding domain"/>
    <property type="match status" value="1"/>
</dbReference>
<feature type="transmembrane region" description="Helical" evidence="3">
    <location>
        <begin position="123"/>
        <end position="144"/>
    </location>
</feature>
<name>A0ABQ4PJX5_9GAMM</name>